<sequence>ILGLLPNPGTFAEYIAVPAKDVFPAPAHLSTDEAAALPLAGLTAYRAVVTKGEVRSGDRVLITGIGGGVALAAMRFCLALGAECYVTSSSEGKFQRAVAFGAKAGVNYRAPDYLDQLKRTISGPIDVIVDGAGGAFGPLCRLLRPQSRIVCYGGTASGDMSINMVGVLKNVELRGSTMGSRREFADMLRLVDEKKVRVDVDRTIAGLASAEDAFEAMRSGDQFGKQVIRI</sequence>
<reference evidence="3" key="1">
    <citation type="journal article" date="2018" name="Nat. Microbiol.">
        <title>Leveraging single-cell genomics to expand the fungal tree of life.</title>
        <authorList>
            <person name="Ahrendt S.R."/>
            <person name="Quandt C.A."/>
            <person name="Ciobanu D."/>
            <person name="Clum A."/>
            <person name="Salamov A."/>
            <person name="Andreopoulos B."/>
            <person name="Cheng J.F."/>
            <person name="Woyke T."/>
            <person name="Pelin A."/>
            <person name="Henrissat B."/>
            <person name="Reynolds N.K."/>
            <person name="Benny G.L."/>
            <person name="Smith M.E."/>
            <person name="James T.Y."/>
            <person name="Grigoriev I.V."/>
        </authorList>
    </citation>
    <scope>NUCLEOTIDE SEQUENCE [LARGE SCALE GENOMIC DNA]</scope>
    <source>
        <strain evidence="3">RSA 1356</strain>
    </source>
</reference>
<dbReference type="STRING" id="78915.A0A4P9XG65"/>
<evidence type="ECO:0000313" key="3">
    <source>
        <dbReference type="Proteomes" id="UP000271241"/>
    </source>
</evidence>
<dbReference type="Proteomes" id="UP000271241">
    <property type="component" value="Unassembled WGS sequence"/>
</dbReference>
<dbReference type="InterPro" id="IPR020843">
    <property type="entry name" value="ER"/>
</dbReference>
<accession>A0A4P9XG65</accession>
<name>A0A4P9XG65_9FUNG</name>
<evidence type="ECO:0000259" key="1">
    <source>
        <dbReference type="SMART" id="SM00829"/>
    </source>
</evidence>
<dbReference type="Gene3D" id="3.40.50.720">
    <property type="entry name" value="NAD(P)-binding Rossmann-like Domain"/>
    <property type="match status" value="1"/>
</dbReference>
<dbReference type="InterPro" id="IPR052711">
    <property type="entry name" value="Zinc_ADH-like"/>
</dbReference>
<dbReference type="PANTHER" id="PTHR45033:SF3">
    <property type="entry name" value="DEHYDROGENASE, PUTATIVE (AFU_ORTHOLOGUE AFUA_2G13270)-RELATED"/>
    <property type="match status" value="1"/>
</dbReference>
<keyword evidence="3" id="KW-1185">Reference proteome</keyword>
<dbReference type="EMBL" id="KZ993595">
    <property type="protein sequence ID" value="RKP04604.1"/>
    <property type="molecule type" value="Genomic_DNA"/>
</dbReference>
<dbReference type="InterPro" id="IPR011032">
    <property type="entry name" value="GroES-like_sf"/>
</dbReference>
<dbReference type="InterPro" id="IPR036291">
    <property type="entry name" value="NAD(P)-bd_dom_sf"/>
</dbReference>
<protein>
    <recommendedName>
        <fullName evidence="1">Enoyl reductase (ER) domain-containing protein</fullName>
    </recommendedName>
</protein>
<dbReference type="AlphaFoldDB" id="A0A4P9XG65"/>
<dbReference type="SUPFAM" id="SSF50129">
    <property type="entry name" value="GroES-like"/>
    <property type="match status" value="1"/>
</dbReference>
<gene>
    <name evidence="2" type="ORF">THASP1DRAFT_33612</name>
</gene>
<dbReference type="GO" id="GO:0016491">
    <property type="term" value="F:oxidoreductase activity"/>
    <property type="evidence" value="ECO:0007669"/>
    <property type="project" value="InterPro"/>
</dbReference>
<organism evidence="2 3">
    <name type="scientific">Thamnocephalis sphaerospora</name>
    <dbReference type="NCBI Taxonomy" id="78915"/>
    <lineage>
        <taxon>Eukaryota</taxon>
        <taxon>Fungi</taxon>
        <taxon>Fungi incertae sedis</taxon>
        <taxon>Zoopagomycota</taxon>
        <taxon>Zoopagomycotina</taxon>
        <taxon>Zoopagomycetes</taxon>
        <taxon>Zoopagales</taxon>
        <taxon>Sigmoideomycetaceae</taxon>
        <taxon>Thamnocephalis</taxon>
    </lineage>
</organism>
<dbReference type="Gene3D" id="3.90.180.10">
    <property type="entry name" value="Medium-chain alcohol dehydrogenases, catalytic domain"/>
    <property type="match status" value="1"/>
</dbReference>
<dbReference type="OrthoDB" id="449487at2759"/>
<proteinExistence type="predicted"/>
<feature type="non-terminal residue" evidence="2">
    <location>
        <position position="1"/>
    </location>
</feature>
<evidence type="ECO:0000313" key="2">
    <source>
        <dbReference type="EMBL" id="RKP04604.1"/>
    </source>
</evidence>
<dbReference type="SMART" id="SM00829">
    <property type="entry name" value="PKS_ER"/>
    <property type="match status" value="1"/>
</dbReference>
<dbReference type="PANTHER" id="PTHR45033">
    <property type="match status" value="1"/>
</dbReference>
<feature type="domain" description="Enoyl reductase (ER)" evidence="1">
    <location>
        <begin position="1"/>
        <end position="228"/>
    </location>
</feature>
<dbReference type="SUPFAM" id="SSF51735">
    <property type="entry name" value="NAD(P)-binding Rossmann-fold domains"/>
    <property type="match status" value="1"/>
</dbReference>
<dbReference type="Pfam" id="PF00107">
    <property type="entry name" value="ADH_zinc_N"/>
    <property type="match status" value="1"/>
</dbReference>
<dbReference type="InterPro" id="IPR013149">
    <property type="entry name" value="ADH-like_C"/>
</dbReference>